<dbReference type="Proteomes" id="UP000028302">
    <property type="component" value="Unassembled WGS sequence"/>
</dbReference>
<keyword evidence="1" id="KW-0472">Membrane</keyword>
<dbReference type="RefSeq" id="WP_037334871.1">
    <property type="nucleotide sequence ID" value="NZ_APNK01000004.1"/>
</dbReference>
<evidence type="ECO:0008006" key="4">
    <source>
        <dbReference type="Google" id="ProtNLM"/>
    </source>
</evidence>
<feature type="transmembrane region" description="Helical" evidence="1">
    <location>
        <begin position="25"/>
        <end position="45"/>
    </location>
</feature>
<gene>
    <name evidence="2" type="ORF">C41B8_04916</name>
</gene>
<feature type="transmembrane region" description="Helical" evidence="1">
    <location>
        <begin position="124"/>
        <end position="142"/>
    </location>
</feature>
<dbReference type="AlphaFoldDB" id="A0A084IPB1"/>
<organism evidence="2 3">
    <name type="scientific">Salinisphaera hydrothermalis (strain C41B8)</name>
    <dbReference type="NCBI Taxonomy" id="1304275"/>
    <lineage>
        <taxon>Bacteria</taxon>
        <taxon>Pseudomonadati</taxon>
        <taxon>Pseudomonadota</taxon>
        <taxon>Gammaproteobacteria</taxon>
        <taxon>Salinisphaerales</taxon>
        <taxon>Salinisphaeraceae</taxon>
        <taxon>Salinisphaera</taxon>
    </lineage>
</organism>
<dbReference type="EMBL" id="APNK01000004">
    <property type="protein sequence ID" value="KEZ78545.1"/>
    <property type="molecule type" value="Genomic_DNA"/>
</dbReference>
<dbReference type="STRING" id="1304275.C41B8_04916"/>
<comment type="caution">
    <text evidence="2">The sequence shown here is derived from an EMBL/GenBank/DDBJ whole genome shotgun (WGS) entry which is preliminary data.</text>
</comment>
<feature type="transmembrane region" description="Helical" evidence="1">
    <location>
        <begin position="154"/>
        <end position="175"/>
    </location>
</feature>
<feature type="transmembrane region" description="Helical" evidence="1">
    <location>
        <begin position="84"/>
        <end position="104"/>
    </location>
</feature>
<feature type="transmembrane region" description="Helical" evidence="1">
    <location>
        <begin position="51"/>
        <end position="72"/>
    </location>
</feature>
<evidence type="ECO:0000313" key="2">
    <source>
        <dbReference type="EMBL" id="KEZ78545.1"/>
    </source>
</evidence>
<keyword evidence="1" id="KW-1133">Transmembrane helix</keyword>
<proteinExistence type="predicted"/>
<keyword evidence="1" id="KW-0812">Transmembrane</keyword>
<dbReference type="OrthoDB" id="6717649at2"/>
<evidence type="ECO:0000256" key="1">
    <source>
        <dbReference type="SAM" id="Phobius"/>
    </source>
</evidence>
<evidence type="ECO:0000313" key="3">
    <source>
        <dbReference type="Proteomes" id="UP000028302"/>
    </source>
</evidence>
<name>A0A084IPB1_SALHC</name>
<accession>A0A084IPB1</accession>
<sequence length="176" mass="18821">MEFARRLADLMLFRRGPQDMPGDQSSLVVSIAAYCIVLFIQVALVGSLAGALVQAGLATLMLGLYAATILRLRGLSNRFNQTATSLFSSGAVLTLIMLAPTHALRPYLDALRSATDPSQVPMPSPLFALVYLVVGIWGLAIYTHIYRNALGVPIVLGVAVTLGFEVLLMLVFSVLG</sequence>
<protein>
    <recommendedName>
        <fullName evidence="4">Yip1 domain-containing protein</fullName>
    </recommendedName>
</protein>
<dbReference type="eggNOG" id="ENOG5033C8W">
    <property type="taxonomic scope" value="Bacteria"/>
</dbReference>
<keyword evidence="3" id="KW-1185">Reference proteome</keyword>
<reference evidence="2 3" key="1">
    <citation type="submission" date="2013-03" db="EMBL/GenBank/DDBJ databases">
        <title>Salinisphaera hydrothermalis C41B8 Genome Sequencing.</title>
        <authorList>
            <person name="Li C."/>
            <person name="Lai Q."/>
            <person name="Shao Z."/>
        </authorList>
    </citation>
    <scope>NUCLEOTIDE SEQUENCE [LARGE SCALE GENOMIC DNA]</scope>
    <source>
        <strain evidence="2 3">C41B8</strain>
    </source>
</reference>